<evidence type="ECO:0000256" key="6">
    <source>
        <dbReference type="SAM" id="MobiDB-lite"/>
    </source>
</evidence>
<dbReference type="PROSITE" id="PS51762">
    <property type="entry name" value="GH16_2"/>
    <property type="match status" value="1"/>
</dbReference>
<dbReference type="Proteomes" id="UP000593566">
    <property type="component" value="Unassembled WGS sequence"/>
</dbReference>
<dbReference type="InterPro" id="IPR050546">
    <property type="entry name" value="Glycosyl_Hydrlase_16"/>
</dbReference>
<comment type="catalytic activity">
    <reaction evidence="1">
        <text>Endohydrolysis of (1-&gt;3)- or (1-&gt;4)-linkages in beta-D-glucans when the glucose residue whose reducing group is involved in the linkage to be hydrolyzed is itself substituted at C-3.</text>
        <dbReference type="EC" id="3.2.1.6"/>
    </reaction>
</comment>
<feature type="domain" description="GH16" evidence="8">
    <location>
        <begin position="29"/>
        <end position="278"/>
    </location>
</feature>
<dbReference type="EC" id="3.2.1.6" evidence="3"/>
<protein>
    <recommendedName>
        <fullName evidence="3">endo-1,3(4)-beta-glucanase</fullName>
        <ecNumber evidence="3">3.2.1.6</ecNumber>
    </recommendedName>
</protein>
<dbReference type="Pfam" id="PF26113">
    <property type="entry name" value="GH16_XgeA"/>
    <property type="match status" value="1"/>
</dbReference>
<feature type="signal peptide" evidence="7">
    <location>
        <begin position="1"/>
        <end position="18"/>
    </location>
</feature>
<name>A0A8H6F7B2_9LECA</name>
<keyword evidence="4" id="KW-0378">Hydrolase</keyword>
<dbReference type="AlphaFoldDB" id="A0A8H6F7B2"/>
<dbReference type="Gene3D" id="2.60.120.200">
    <property type="match status" value="1"/>
</dbReference>
<dbReference type="InterPro" id="IPR013320">
    <property type="entry name" value="ConA-like_dom_sf"/>
</dbReference>
<organism evidence="9 10">
    <name type="scientific">Letharia lupina</name>
    <dbReference type="NCBI Taxonomy" id="560253"/>
    <lineage>
        <taxon>Eukaryota</taxon>
        <taxon>Fungi</taxon>
        <taxon>Dikarya</taxon>
        <taxon>Ascomycota</taxon>
        <taxon>Pezizomycotina</taxon>
        <taxon>Lecanoromycetes</taxon>
        <taxon>OSLEUM clade</taxon>
        <taxon>Lecanoromycetidae</taxon>
        <taxon>Lecanorales</taxon>
        <taxon>Lecanorineae</taxon>
        <taxon>Parmeliaceae</taxon>
        <taxon>Letharia</taxon>
    </lineage>
</organism>
<evidence type="ECO:0000256" key="5">
    <source>
        <dbReference type="ARBA" id="ARBA00023295"/>
    </source>
</evidence>
<evidence type="ECO:0000313" key="9">
    <source>
        <dbReference type="EMBL" id="KAF6217957.1"/>
    </source>
</evidence>
<keyword evidence="5" id="KW-0326">Glycosidase</keyword>
<accession>A0A8H6F7B2</accession>
<proteinExistence type="inferred from homology"/>
<evidence type="ECO:0000259" key="8">
    <source>
        <dbReference type="PROSITE" id="PS51762"/>
    </source>
</evidence>
<dbReference type="SUPFAM" id="SSF49899">
    <property type="entry name" value="Concanavalin A-like lectins/glucanases"/>
    <property type="match status" value="1"/>
</dbReference>
<dbReference type="FunFam" id="2.60.120.200:FF:000114">
    <property type="entry name" value="Probable endo-1,3(4)-beta-glucanase NFIA_089530"/>
    <property type="match status" value="1"/>
</dbReference>
<dbReference type="GO" id="GO:0009251">
    <property type="term" value="P:glucan catabolic process"/>
    <property type="evidence" value="ECO:0007669"/>
    <property type="project" value="TreeGrafter"/>
</dbReference>
<gene>
    <name evidence="9" type="ORF">HO133_006369</name>
</gene>
<feature type="region of interest" description="Disordered" evidence="6">
    <location>
        <begin position="341"/>
        <end position="371"/>
    </location>
</feature>
<dbReference type="EMBL" id="JACCJB010000024">
    <property type="protein sequence ID" value="KAF6217957.1"/>
    <property type="molecule type" value="Genomic_DNA"/>
</dbReference>
<evidence type="ECO:0000256" key="2">
    <source>
        <dbReference type="ARBA" id="ARBA00006865"/>
    </source>
</evidence>
<evidence type="ECO:0000313" key="10">
    <source>
        <dbReference type="Proteomes" id="UP000593566"/>
    </source>
</evidence>
<dbReference type="CDD" id="cd02181">
    <property type="entry name" value="GH16_fungal_Lam16A_glucanase"/>
    <property type="match status" value="1"/>
</dbReference>
<dbReference type="GO" id="GO:0052861">
    <property type="term" value="F:endo-1,3(4)-beta-glucanase activity"/>
    <property type="evidence" value="ECO:0007669"/>
    <property type="project" value="UniProtKB-EC"/>
</dbReference>
<comment type="caution">
    <text evidence="9">The sequence shown here is derived from an EMBL/GenBank/DDBJ whole genome shotgun (WGS) entry which is preliminary data.</text>
</comment>
<feature type="chain" id="PRO_5034149606" description="endo-1,3(4)-beta-glucanase" evidence="7">
    <location>
        <begin position="19"/>
        <end position="371"/>
    </location>
</feature>
<keyword evidence="10" id="KW-1185">Reference proteome</keyword>
<dbReference type="PANTHER" id="PTHR10963:SF24">
    <property type="entry name" value="GLYCOSIDASE C21B10.07-RELATED"/>
    <property type="match status" value="1"/>
</dbReference>
<evidence type="ECO:0000256" key="1">
    <source>
        <dbReference type="ARBA" id="ARBA00000124"/>
    </source>
</evidence>
<keyword evidence="7" id="KW-0732">Signal</keyword>
<dbReference type="GeneID" id="59334770"/>
<comment type="similarity">
    <text evidence="2">Belongs to the glycosyl hydrolase 16 family.</text>
</comment>
<dbReference type="PANTHER" id="PTHR10963">
    <property type="entry name" value="GLYCOSYL HYDROLASE-RELATED"/>
    <property type="match status" value="1"/>
</dbReference>
<evidence type="ECO:0000256" key="4">
    <source>
        <dbReference type="ARBA" id="ARBA00022801"/>
    </source>
</evidence>
<evidence type="ECO:0000256" key="7">
    <source>
        <dbReference type="SAM" id="SignalP"/>
    </source>
</evidence>
<sequence length="371" mass="39571">MYCSTFLVQAILLELCAAGYVLETSYTSANWFDQFSFFTSGDPTAGYVNYVDQSTATNNGYINTSNGLVYMGVDSTNVATGSGRDSVRITSNAAYNYGLFALDASHMPGGICGTWPAFWMVGPNWPNDGEIDIIEGVNDNANNAMTLHTSDGCSITDGAFTGTLTTSNCYVYAPNQSNNAGCDIQNQNTQSYGNNFNSNGGGVIVMEWTSSDINIWFFPRGTTPSDLEAGTPDPASWKEPVAQYQGDCDIPSHFADMQIVFNTDFCGDWAGAVWGTSSYCSSLADTCNDYVQNNPSAFANAFWLINSLDVYQSDGDVVAVSHVAVSPGGHQRNETAPLLSAPLAMGGGLPNPPGKRAMRRGRSTMGGNGIK</sequence>
<dbReference type="InterPro" id="IPR000757">
    <property type="entry name" value="Beta-glucanase-like"/>
</dbReference>
<evidence type="ECO:0000256" key="3">
    <source>
        <dbReference type="ARBA" id="ARBA00012599"/>
    </source>
</evidence>
<dbReference type="RefSeq" id="XP_037147392.1">
    <property type="nucleotide sequence ID" value="XM_037297267.1"/>
</dbReference>
<reference evidence="9 10" key="1">
    <citation type="journal article" date="2020" name="Genomics">
        <title>Complete, high-quality genomes from long-read metagenomic sequencing of two wolf lichen thalli reveals enigmatic genome architecture.</title>
        <authorList>
            <person name="McKenzie S.K."/>
            <person name="Walston R.F."/>
            <person name="Allen J.L."/>
        </authorList>
    </citation>
    <scope>NUCLEOTIDE SEQUENCE [LARGE SCALE GENOMIC DNA]</scope>
    <source>
        <strain evidence="9">WasteWater1</strain>
    </source>
</reference>